<dbReference type="NCBIfam" id="TIGR04108">
    <property type="entry name" value="HutX"/>
    <property type="match status" value="1"/>
</dbReference>
<name>A0ABQ4PIU5_9GAMM</name>
<reference evidence="1 2" key="1">
    <citation type="submission" date="2021-05" db="EMBL/GenBank/DDBJ databases">
        <title>Molecular characterization for Shewanella algae harboring chromosomal blaOXA-55-like strains isolated from clinical and environment sample.</title>
        <authorList>
            <person name="Ohama Y."/>
            <person name="Aoki K."/>
            <person name="Harada S."/>
            <person name="Moriya K."/>
            <person name="Ishii Y."/>
            <person name="Tateda K."/>
        </authorList>
    </citation>
    <scope>NUCLEOTIDE SEQUENCE [LARGE SCALE GENOMIC DNA]</scope>
    <source>
        <strain evidence="1 2">LMG 23746</strain>
    </source>
</reference>
<accession>A0ABQ4PIU5</accession>
<sequence>MSAIIDMSTNNTSTPSDRDIKTTALIRTYLQNNPSAMPSQVAADLNVSEFDVVSTLPSEQVTLLALSQQDALLASLPDWGPMTTIIAVSGSIFEFKGHFPRGKYAHGYYNLITKGEGLHGHLKLNNISAIALVSKPFRGSESHSINFFGAQGEVIFKVYLGRDKQRVLNASQLERFTALKSSRMAAEL</sequence>
<dbReference type="CDD" id="cd16829">
    <property type="entry name" value="ChuX_HutX-like"/>
    <property type="match status" value="1"/>
</dbReference>
<keyword evidence="2" id="KW-1185">Reference proteome</keyword>
<dbReference type="RefSeq" id="WP_119977756.1">
    <property type="nucleotide sequence ID" value="NZ_BPFB01000023.1"/>
</dbReference>
<evidence type="ECO:0000313" key="2">
    <source>
        <dbReference type="Proteomes" id="UP000761574"/>
    </source>
</evidence>
<proteinExistence type="predicted"/>
<evidence type="ECO:0000313" key="1">
    <source>
        <dbReference type="EMBL" id="GIU47528.1"/>
    </source>
</evidence>
<gene>
    <name evidence="1" type="primary">hmuX</name>
    <name evidence="1" type="ORF">TUM4630_21750</name>
</gene>
<dbReference type="Proteomes" id="UP000761574">
    <property type="component" value="Unassembled WGS sequence"/>
</dbReference>
<dbReference type="Gene3D" id="3.40.1570.10">
    <property type="entry name" value="HemS/ChuS/ChuX like domains"/>
    <property type="match status" value="1"/>
</dbReference>
<dbReference type="Pfam" id="PF06228">
    <property type="entry name" value="ChuX_HutX"/>
    <property type="match status" value="1"/>
</dbReference>
<protein>
    <submittedName>
        <fullName evidence="1">Heme iron utilization protein HmuX</fullName>
    </submittedName>
</protein>
<dbReference type="EMBL" id="BPFB01000023">
    <property type="protein sequence ID" value="GIU47528.1"/>
    <property type="molecule type" value="Genomic_DNA"/>
</dbReference>
<dbReference type="PIRSF" id="PIRSF030840">
    <property type="entry name" value="DUF1008"/>
    <property type="match status" value="1"/>
</dbReference>
<comment type="caution">
    <text evidence="1">The sequence shown here is derived from an EMBL/GenBank/DDBJ whole genome shotgun (WGS) entry which is preliminary data.</text>
</comment>
<dbReference type="InterPro" id="IPR053733">
    <property type="entry name" value="Heme_Transport_Util_sf"/>
</dbReference>
<dbReference type="SUPFAM" id="SSF144064">
    <property type="entry name" value="Heme iron utilization protein-like"/>
    <property type="match status" value="1"/>
</dbReference>
<dbReference type="InterPro" id="IPR010413">
    <property type="entry name" value="HutX-like"/>
</dbReference>
<organism evidence="1 2">
    <name type="scientific">Shewanella algidipiscicola</name>
    <dbReference type="NCBI Taxonomy" id="614070"/>
    <lineage>
        <taxon>Bacteria</taxon>
        <taxon>Pseudomonadati</taxon>
        <taxon>Pseudomonadota</taxon>
        <taxon>Gammaproteobacteria</taxon>
        <taxon>Alteromonadales</taxon>
        <taxon>Shewanellaceae</taxon>
        <taxon>Shewanella</taxon>
    </lineage>
</organism>